<dbReference type="AlphaFoldDB" id="A0A836KGU5"/>
<evidence type="ECO:0000256" key="7">
    <source>
        <dbReference type="SAM" id="SignalP"/>
    </source>
</evidence>
<reference evidence="10" key="1">
    <citation type="journal article" date="2021" name="Microbiol. Resour. Announc.">
        <title>LGAAP: Leishmaniinae Genome Assembly and Annotation Pipeline.</title>
        <authorList>
            <person name="Almutairi H."/>
            <person name="Urbaniak M.D."/>
            <person name="Bates M.D."/>
            <person name="Jariyapan N."/>
            <person name="Kwakye-Nuako G."/>
            <person name="Thomaz-Soccol V."/>
            <person name="Al-Salem W.S."/>
            <person name="Dillon R.J."/>
            <person name="Bates P.A."/>
            <person name="Gatherer D."/>
        </authorList>
    </citation>
    <scope>NUCLEOTIDE SEQUENCE [LARGE SCALE GENOMIC DNA]</scope>
</reference>
<dbReference type="PANTHER" id="PTHR12953:SF0">
    <property type="entry name" value="SUN DOMAIN-CONTAINING OSSIFICATION FACTOR"/>
    <property type="match status" value="1"/>
</dbReference>
<keyword evidence="4 6" id="KW-0472">Membrane</keyword>
<feature type="signal peptide" evidence="7">
    <location>
        <begin position="1"/>
        <end position="24"/>
    </location>
</feature>
<feature type="region of interest" description="Disordered" evidence="5">
    <location>
        <begin position="214"/>
        <end position="273"/>
    </location>
</feature>
<evidence type="ECO:0000256" key="2">
    <source>
        <dbReference type="ARBA" id="ARBA00022692"/>
    </source>
</evidence>
<dbReference type="GeneID" id="92513696"/>
<dbReference type="RefSeq" id="XP_067176552.1">
    <property type="nucleotide sequence ID" value="XM_067321184.1"/>
</dbReference>
<name>A0A836KGU5_9TRYP</name>
<gene>
    <name evidence="9" type="ORF">LSCM1_03651</name>
</gene>
<keyword evidence="3 6" id="KW-1133">Transmembrane helix</keyword>
<dbReference type="Pfam" id="PF07738">
    <property type="entry name" value="Sad1_UNC"/>
    <property type="match status" value="1"/>
</dbReference>
<feature type="region of interest" description="Disordered" evidence="5">
    <location>
        <begin position="547"/>
        <end position="573"/>
    </location>
</feature>
<dbReference type="InterPro" id="IPR012919">
    <property type="entry name" value="SUN_dom"/>
</dbReference>
<dbReference type="OrthoDB" id="266334at2759"/>
<evidence type="ECO:0000256" key="4">
    <source>
        <dbReference type="ARBA" id="ARBA00023136"/>
    </source>
</evidence>
<dbReference type="Proteomes" id="UP000673552">
    <property type="component" value="Unassembled WGS sequence"/>
</dbReference>
<comment type="caution">
    <text evidence="9">The sequence shown here is derived from an EMBL/GenBank/DDBJ whole genome shotgun (WGS) entry which is preliminary data.</text>
</comment>
<dbReference type="GO" id="GO:0005737">
    <property type="term" value="C:cytoplasm"/>
    <property type="evidence" value="ECO:0007669"/>
    <property type="project" value="TreeGrafter"/>
</dbReference>
<dbReference type="EMBL" id="JAFEUZ010000030">
    <property type="protein sequence ID" value="KAG5472252.1"/>
    <property type="molecule type" value="Genomic_DNA"/>
</dbReference>
<dbReference type="GO" id="GO:0034975">
    <property type="term" value="P:protein folding in endoplasmic reticulum"/>
    <property type="evidence" value="ECO:0007669"/>
    <property type="project" value="TreeGrafter"/>
</dbReference>
<keyword evidence="2 6" id="KW-0812">Transmembrane</keyword>
<dbReference type="PANTHER" id="PTHR12953">
    <property type="entry name" value="MEMBRANE PROTEIN CH1 RELATED"/>
    <property type="match status" value="1"/>
</dbReference>
<organism evidence="9 10">
    <name type="scientific">Leishmania martiniquensis</name>
    <dbReference type="NCBI Taxonomy" id="1580590"/>
    <lineage>
        <taxon>Eukaryota</taxon>
        <taxon>Discoba</taxon>
        <taxon>Euglenozoa</taxon>
        <taxon>Kinetoplastea</taxon>
        <taxon>Metakinetoplastina</taxon>
        <taxon>Trypanosomatida</taxon>
        <taxon>Trypanosomatidae</taxon>
        <taxon>Leishmaniinae</taxon>
        <taxon>Leishmania</taxon>
    </lineage>
</organism>
<accession>A0A836KGU5</accession>
<evidence type="ECO:0000256" key="5">
    <source>
        <dbReference type="SAM" id="MobiDB-lite"/>
    </source>
</evidence>
<dbReference type="KEGG" id="lmat:92513696"/>
<feature type="compositionally biased region" description="Polar residues" evidence="5">
    <location>
        <begin position="254"/>
        <end position="268"/>
    </location>
</feature>
<evidence type="ECO:0000256" key="1">
    <source>
        <dbReference type="ARBA" id="ARBA00004308"/>
    </source>
</evidence>
<reference evidence="10" key="2">
    <citation type="journal article" date="2021" name="Sci. Data">
        <title>Chromosome-scale genome sequencing, assembly and annotation of six genomes from subfamily Leishmaniinae.</title>
        <authorList>
            <person name="Almutairi H."/>
            <person name="Urbaniak M.D."/>
            <person name="Bates M.D."/>
            <person name="Jariyapan N."/>
            <person name="Kwakye-Nuako G."/>
            <person name="Thomaz Soccol V."/>
            <person name="Al-Salem W.S."/>
            <person name="Dillon R.J."/>
            <person name="Bates P.A."/>
            <person name="Gatherer D."/>
        </authorList>
    </citation>
    <scope>NUCLEOTIDE SEQUENCE [LARGE SCALE GENOMIC DNA]</scope>
</reference>
<evidence type="ECO:0000259" key="8">
    <source>
        <dbReference type="PROSITE" id="PS51469"/>
    </source>
</evidence>
<evidence type="ECO:0000313" key="10">
    <source>
        <dbReference type="Proteomes" id="UP000673552"/>
    </source>
</evidence>
<dbReference type="GO" id="GO:0012505">
    <property type="term" value="C:endomembrane system"/>
    <property type="evidence" value="ECO:0007669"/>
    <property type="project" value="UniProtKB-SubCell"/>
</dbReference>
<feature type="region of interest" description="Disordered" evidence="5">
    <location>
        <begin position="490"/>
        <end position="511"/>
    </location>
</feature>
<keyword evidence="7" id="KW-0732">Signal</keyword>
<comment type="subcellular location">
    <subcellularLocation>
        <location evidence="1">Endomembrane system</location>
    </subcellularLocation>
</comment>
<evidence type="ECO:0000313" key="9">
    <source>
        <dbReference type="EMBL" id="KAG5472252.1"/>
    </source>
</evidence>
<dbReference type="PROSITE" id="PS51469">
    <property type="entry name" value="SUN"/>
    <property type="match status" value="1"/>
</dbReference>
<dbReference type="InterPro" id="IPR045120">
    <property type="entry name" value="Suco/Slp1-like"/>
</dbReference>
<proteinExistence type="predicted"/>
<protein>
    <recommendedName>
        <fullName evidence="8">SUN domain-containing protein</fullName>
    </recommendedName>
</protein>
<dbReference type="GO" id="GO:0016020">
    <property type="term" value="C:membrane"/>
    <property type="evidence" value="ECO:0007669"/>
    <property type="project" value="InterPro"/>
</dbReference>
<feature type="transmembrane region" description="Helical" evidence="6">
    <location>
        <begin position="519"/>
        <end position="540"/>
    </location>
</feature>
<feature type="chain" id="PRO_5032323754" description="SUN domain-containing protein" evidence="7">
    <location>
        <begin position="25"/>
        <end position="573"/>
    </location>
</feature>
<evidence type="ECO:0000256" key="3">
    <source>
        <dbReference type="ARBA" id="ARBA00022989"/>
    </source>
</evidence>
<keyword evidence="10" id="KW-1185">Reference proteome</keyword>
<feature type="domain" description="SUN" evidence="8">
    <location>
        <begin position="28"/>
        <end position="202"/>
    </location>
</feature>
<sequence>MMPEERLAVLCALLLLPLCLLLFAQLELLSVVGQRNSSAAATTPPLPSFKHAHRNLAPGLSTNFASLYLGAAVVSTEPASCQGGSALISDSSNKYVLCPCDAPRKQFVVQLIRDVEVRAVMVRNAEHFSSGVRNFTLLGSLKYPTSTWFVLGRFEAEQRRGHQYFEVKPCTQVRFIKLQWATSYGPEPWCTMTSFQVYGIDALETLTRFDEDSVDADEEPAYLSGGLRGSPGTDRFHPKALPSTLGDVAARPATGSSAAPSRSGTTPANDDRMPAASIDRLESGMWDGATAAAATPKGVDAEDLLMVPVHMAVPADVELPFPPDADTKGPSSSNAVALAATVSALQSPICNAVQLMHWNTSLQCTTSDAASLWGPCACGASSFTAVTAPTGVSASSVRTAYCKGVSASKSLYQSAGASLLTRLLRQQRSMQHELMLLAQREHCLALELNRTRALLGDFYEKYRGMAKGIDAYGDRVRTLQLEIRRLRERSLRGHKRGPGEEDGTCGGGSSALRGSSATAMTACALFALTVGLVLITSVSLKRFVGSQSDCGRSHSISHGSDGPRLSGDSSEDA</sequence>
<feature type="compositionally biased region" description="Polar residues" evidence="5">
    <location>
        <begin position="547"/>
        <end position="558"/>
    </location>
</feature>
<evidence type="ECO:0000256" key="6">
    <source>
        <dbReference type="SAM" id="Phobius"/>
    </source>
</evidence>